<accession>A0A849A6K3</accession>
<keyword evidence="3" id="KW-1185">Reference proteome</keyword>
<keyword evidence="1 2" id="KW-0413">Isomerase</keyword>
<dbReference type="NCBIfam" id="TIGR04378">
    <property type="entry name" value="myo_inos_iolB"/>
    <property type="match status" value="1"/>
</dbReference>
<comment type="caution">
    <text evidence="2">The sequence shown here is derived from an EMBL/GenBank/DDBJ whole genome shotgun (WGS) entry which is preliminary data.</text>
</comment>
<organism evidence="2 3">
    <name type="scientific">Nakamurella aerolata</name>
    <dbReference type="NCBI Taxonomy" id="1656892"/>
    <lineage>
        <taxon>Bacteria</taxon>
        <taxon>Bacillati</taxon>
        <taxon>Actinomycetota</taxon>
        <taxon>Actinomycetes</taxon>
        <taxon>Nakamurellales</taxon>
        <taxon>Nakamurellaceae</taxon>
        <taxon>Nakamurella</taxon>
    </lineage>
</organism>
<dbReference type="InterPro" id="IPR011051">
    <property type="entry name" value="RmlC_Cupin_sf"/>
</dbReference>
<name>A0A849A6K3_9ACTN</name>
<evidence type="ECO:0000313" key="2">
    <source>
        <dbReference type="EMBL" id="NNG34728.1"/>
    </source>
</evidence>
<gene>
    <name evidence="2" type="primary">iolB</name>
    <name evidence="2" type="ORF">HKD39_03115</name>
</gene>
<dbReference type="InterPro" id="IPR014710">
    <property type="entry name" value="RmlC-like_jellyroll"/>
</dbReference>
<dbReference type="GO" id="GO:0019310">
    <property type="term" value="P:inositol catabolic process"/>
    <property type="evidence" value="ECO:0007669"/>
    <property type="project" value="InterPro"/>
</dbReference>
<dbReference type="GO" id="GO:0008880">
    <property type="term" value="F:glucuronate isomerase activity"/>
    <property type="evidence" value="ECO:0007669"/>
    <property type="project" value="InterPro"/>
</dbReference>
<dbReference type="AlphaFoldDB" id="A0A849A6K3"/>
<evidence type="ECO:0000313" key="3">
    <source>
        <dbReference type="Proteomes" id="UP000562984"/>
    </source>
</evidence>
<dbReference type="EMBL" id="JABEND010000001">
    <property type="protein sequence ID" value="NNG34728.1"/>
    <property type="molecule type" value="Genomic_DNA"/>
</dbReference>
<dbReference type="SUPFAM" id="SSF51182">
    <property type="entry name" value="RmlC-like cupins"/>
    <property type="match status" value="1"/>
</dbReference>
<sequence length="311" mass="33428">MADGTGADNNRWVFPDGRLRTGEYRTLVDPQQPDIEGWQHTGLGIVELGGARTHRLTLTDREAIVVPLRGGVQVSTEAGTLTLAGRASVFDGPTDVAYLPPGSTAELTASDAEAESLVAVTFAVVPPDLAATEGGSAPVLVAAAEVPVERRGAGQCSRLVRNFGTPDALPQARRIIACEVVTPAGNWSSFPPHKHDAERPGEETELEEIYYFDVSATDPHSGDPVGLQQVYASDDRPIDVLTEVRPGDVVLVPYGWHGPAAALPGYHLYYLNVMAGPGPERAWLISDDPNRGWVRDSWQQQPLDPRLEGMQ</sequence>
<dbReference type="EC" id="5.3.1.30" evidence="2"/>
<protein>
    <submittedName>
        <fullName evidence="2">5-deoxy-glucuronate isomerase</fullName>
        <ecNumber evidence="2">5.3.1.30</ecNumber>
    </submittedName>
</protein>
<dbReference type="Proteomes" id="UP000562984">
    <property type="component" value="Unassembled WGS sequence"/>
</dbReference>
<dbReference type="InterPro" id="IPR024203">
    <property type="entry name" value="Deoxy-glucuronate_isom_IolB"/>
</dbReference>
<dbReference type="InterPro" id="IPR021120">
    <property type="entry name" value="KduI/IolB_isomerase"/>
</dbReference>
<dbReference type="GO" id="GO:0102482">
    <property type="term" value="F:5-deoxy-D-glucuronate isomerase activity"/>
    <property type="evidence" value="ECO:0007669"/>
    <property type="project" value="UniProtKB-EC"/>
</dbReference>
<evidence type="ECO:0000256" key="1">
    <source>
        <dbReference type="ARBA" id="ARBA00023235"/>
    </source>
</evidence>
<dbReference type="RefSeq" id="WP_171198319.1">
    <property type="nucleotide sequence ID" value="NZ_JABEND010000001.1"/>
</dbReference>
<reference evidence="2 3" key="1">
    <citation type="submission" date="2020-05" db="EMBL/GenBank/DDBJ databases">
        <title>Nakamurella sp. DB0629 isolated from air conditioner.</title>
        <authorList>
            <person name="Kim D.H."/>
            <person name="Kim D.-U."/>
        </authorList>
    </citation>
    <scope>NUCLEOTIDE SEQUENCE [LARGE SCALE GENOMIC DNA]</scope>
    <source>
        <strain evidence="2 3">DB0629</strain>
    </source>
</reference>
<dbReference type="PANTHER" id="PTHR39193:SF1">
    <property type="entry name" value="5-DEOXY-GLUCURONATE ISOMERASE"/>
    <property type="match status" value="1"/>
</dbReference>
<dbReference type="PIRSF" id="PIRSF036628">
    <property type="entry name" value="IolB"/>
    <property type="match status" value="1"/>
</dbReference>
<proteinExistence type="predicted"/>
<dbReference type="PANTHER" id="PTHR39193">
    <property type="entry name" value="5-DEOXY-GLUCURONATE ISOMERASE"/>
    <property type="match status" value="1"/>
</dbReference>
<dbReference type="Gene3D" id="2.60.120.10">
    <property type="entry name" value="Jelly Rolls"/>
    <property type="match status" value="2"/>
</dbReference>
<dbReference type="Pfam" id="PF04962">
    <property type="entry name" value="KduI"/>
    <property type="match status" value="1"/>
</dbReference>